<dbReference type="InterPro" id="IPR017452">
    <property type="entry name" value="GPCR_Rhodpsn_7TM"/>
</dbReference>
<sequence>MNKTASATSSNLGIQYDDPSHPFLVFYVTVQLILILAGTLGNIMVILSFSFNNKLRTLTNVYIFSLAWADIIVTGFILPFNVLGILQSHHFFTLNTVLCEVIAFFCVTACIASLWNIMVISVNRYVYICHNKYYKRIFNLRNTVVMAIGVWVISALIDMPNFLNWGDNRFDMKTLVCSYDRTAQYGWILLFVSEVYYFLGLLTYCAT</sequence>
<evidence type="ECO:0000256" key="3">
    <source>
        <dbReference type="ARBA" id="ARBA00022692"/>
    </source>
</evidence>
<dbReference type="Gene3D" id="1.20.1070.10">
    <property type="entry name" value="Rhodopsin 7-helix transmembrane proteins"/>
    <property type="match status" value="1"/>
</dbReference>
<dbReference type="PANTHER" id="PTHR24228:SF75">
    <property type="entry name" value="G-PROTEIN COUPLED RECEPTORS FAMILY 1 PROFILE DOMAIN-CONTAINING PROTEIN"/>
    <property type="match status" value="1"/>
</dbReference>
<dbReference type="PANTHER" id="PTHR24228">
    <property type="entry name" value="B2 BRADYKININ RECEPTOR/ANGIOTENSIN II RECEPTOR"/>
    <property type="match status" value="1"/>
</dbReference>
<feature type="transmembrane region" description="Helical" evidence="10">
    <location>
        <begin position="102"/>
        <end position="122"/>
    </location>
</feature>
<name>A0ABM0M2R8_SACKO</name>
<dbReference type="SUPFAM" id="SSF81321">
    <property type="entry name" value="Family A G protein-coupled receptor-like"/>
    <property type="match status" value="1"/>
</dbReference>
<reference evidence="13" key="1">
    <citation type="submission" date="2025-08" db="UniProtKB">
        <authorList>
            <consortium name="RefSeq"/>
        </authorList>
    </citation>
    <scope>IDENTIFICATION</scope>
    <source>
        <tissue evidence="13">Testes</tissue>
    </source>
</reference>
<evidence type="ECO:0000259" key="11">
    <source>
        <dbReference type="PROSITE" id="PS50262"/>
    </source>
</evidence>
<keyword evidence="8 9" id="KW-0807">Transducer</keyword>
<organism evidence="12 13">
    <name type="scientific">Saccoglossus kowalevskii</name>
    <name type="common">Acorn worm</name>
    <dbReference type="NCBI Taxonomy" id="10224"/>
    <lineage>
        <taxon>Eukaryota</taxon>
        <taxon>Metazoa</taxon>
        <taxon>Hemichordata</taxon>
        <taxon>Enteropneusta</taxon>
        <taxon>Harrimaniidae</taxon>
        <taxon>Saccoglossus</taxon>
    </lineage>
</organism>
<evidence type="ECO:0000256" key="2">
    <source>
        <dbReference type="ARBA" id="ARBA00022475"/>
    </source>
</evidence>
<feature type="transmembrane region" description="Helical" evidence="10">
    <location>
        <begin position="61"/>
        <end position="82"/>
    </location>
</feature>
<evidence type="ECO:0000313" key="13">
    <source>
        <dbReference type="RefSeq" id="XP_006814309.1"/>
    </source>
</evidence>
<evidence type="ECO:0000256" key="5">
    <source>
        <dbReference type="ARBA" id="ARBA00023040"/>
    </source>
</evidence>
<gene>
    <name evidence="13" type="primary">LOC100375862</name>
</gene>
<evidence type="ECO:0000256" key="1">
    <source>
        <dbReference type="ARBA" id="ARBA00004651"/>
    </source>
</evidence>
<evidence type="ECO:0000256" key="10">
    <source>
        <dbReference type="SAM" id="Phobius"/>
    </source>
</evidence>
<proteinExistence type="inferred from homology"/>
<evidence type="ECO:0000256" key="7">
    <source>
        <dbReference type="ARBA" id="ARBA00023170"/>
    </source>
</evidence>
<feature type="transmembrane region" description="Helical" evidence="10">
    <location>
        <begin position="143"/>
        <end position="165"/>
    </location>
</feature>
<accession>A0ABM0M2R8</accession>
<feature type="domain" description="G-protein coupled receptors family 1 profile" evidence="11">
    <location>
        <begin position="41"/>
        <end position="207"/>
    </location>
</feature>
<evidence type="ECO:0000256" key="8">
    <source>
        <dbReference type="ARBA" id="ARBA00023224"/>
    </source>
</evidence>
<dbReference type="PROSITE" id="PS50262">
    <property type="entry name" value="G_PROTEIN_RECEP_F1_2"/>
    <property type="match status" value="1"/>
</dbReference>
<dbReference type="GeneID" id="100375862"/>
<dbReference type="Pfam" id="PF00001">
    <property type="entry name" value="7tm_1"/>
    <property type="match status" value="1"/>
</dbReference>
<keyword evidence="12" id="KW-1185">Reference proteome</keyword>
<dbReference type="RefSeq" id="XP_006814309.1">
    <property type="nucleotide sequence ID" value="XM_006814246.1"/>
</dbReference>
<keyword evidence="5 9" id="KW-0297">G-protein coupled receptor</keyword>
<dbReference type="CDD" id="cd00637">
    <property type="entry name" value="7tm_classA_rhodopsin-like"/>
    <property type="match status" value="1"/>
</dbReference>
<evidence type="ECO:0000256" key="6">
    <source>
        <dbReference type="ARBA" id="ARBA00023136"/>
    </source>
</evidence>
<dbReference type="Proteomes" id="UP000694865">
    <property type="component" value="Unplaced"/>
</dbReference>
<keyword evidence="3 9" id="KW-0812">Transmembrane</keyword>
<keyword evidence="4 10" id="KW-1133">Transmembrane helix</keyword>
<evidence type="ECO:0000256" key="4">
    <source>
        <dbReference type="ARBA" id="ARBA00022989"/>
    </source>
</evidence>
<keyword evidence="2" id="KW-1003">Cell membrane</keyword>
<dbReference type="PROSITE" id="PS00237">
    <property type="entry name" value="G_PROTEIN_RECEP_F1_1"/>
    <property type="match status" value="1"/>
</dbReference>
<comment type="subcellular location">
    <subcellularLocation>
        <location evidence="1">Cell membrane</location>
        <topology evidence="1">Multi-pass membrane protein</topology>
    </subcellularLocation>
</comment>
<keyword evidence="6 10" id="KW-0472">Membrane</keyword>
<feature type="transmembrane region" description="Helical" evidence="10">
    <location>
        <begin position="185"/>
        <end position="206"/>
    </location>
</feature>
<feature type="transmembrane region" description="Helical" evidence="10">
    <location>
        <begin position="24"/>
        <end position="49"/>
    </location>
</feature>
<keyword evidence="7 9" id="KW-0675">Receptor</keyword>
<protein>
    <submittedName>
        <fullName evidence="13">Melatonin-related receptor-like</fullName>
    </submittedName>
</protein>
<evidence type="ECO:0000256" key="9">
    <source>
        <dbReference type="RuleBase" id="RU000688"/>
    </source>
</evidence>
<dbReference type="PRINTS" id="PR00237">
    <property type="entry name" value="GPCRRHODOPSN"/>
</dbReference>
<evidence type="ECO:0000313" key="12">
    <source>
        <dbReference type="Proteomes" id="UP000694865"/>
    </source>
</evidence>
<comment type="similarity">
    <text evidence="9">Belongs to the G-protein coupled receptor 1 family.</text>
</comment>
<dbReference type="InterPro" id="IPR000276">
    <property type="entry name" value="GPCR_Rhodpsn"/>
</dbReference>